<dbReference type="AlphaFoldDB" id="X1U653"/>
<evidence type="ECO:0008006" key="2">
    <source>
        <dbReference type="Google" id="ProtNLM"/>
    </source>
</evidence>
<organism evidence="1">
    <name type="scientific">marine sediment metagenome</name>
    <dbReference type="NCBI Taxonomy" id="412755"/>
    <lineage>
        <taxon>unclassified sequences</taxon>
        <taxon>metagenomes</taxon>
        <taxon>ecological metagenomes</taxon>
    </lineage>
</organism>
<evidence type="ECO:0000313" key="1">
    <source>
        <dbReference type="EMBL" id="GAI87804.1"/>
    </source>
</evidence>
<comment type="caution">
    <text evidence="1">The sequence shown here is derived from an EMBL/GenBank/DDBJ whole genome shotgun (WGS) entry which is preliminary data.</text>
</comment>
<protein>
    <recommendedName>
        <fullName evidence="2">HK97 gp10 family phage protein</fullName>
    </recommendedName>
</protein>
<proteinExistence type="predicted"/>
<gene>
    <name evidence="1" type="ORF">S12H4_15616</name>
</gene>
<dbReference type="EMBL" id="BARW01007515">
    <property type="protein sequence ID" value="GAI87804.1"/>
    <property type="molecule type" value="Genomic_DNA"/>
</dbReference>
<dbReference type="InterPro" id="IPR010064">
    <property type="entry name" value="HK97-gp10_tail"/>
</dbReference>
<sequence>MKIEEFEERFVELFAFEIAQEISKEAPKDTGLLAKSFAPTVTVVKGNIITWRPPFYWKFVEFGTIKQRPNPFIRRTLEKETDRVAVRVIEKLSKQ</sequence>
<dbReference type="NCBIfam" id="TIGR01725">
    <property type="entry name" value="phge_HK97_gp10"/>
    <property type="match status" value="1"/>
</dbReference>
<name>X1U653_9ZZZZ</name>
<reference evidence="1" key="1">
    <citation type="journal article" date="2014" name="Front. Microbiol.">
        <title>High frequency of phylogenetically diverse reductive dehalogenase-homologous genes in deep subseafloor sedimentary metagenomes.</title>
        <authorList>
            <person name="Kawai M."/>
            <person name="Futagami T."/>
            <person name="Toyoda A."/>
            <person name="Takaki Y."/>
            <person name="Nishi S."/>
            <person name="Hori S."/>
            <person name="Arai W."/>
            <person name="Tsubouchi T."/>
            <person name="Morono Y."/>
            <person name="Uchiyama I."/>
            <person name="Ito T."/>
            <person name="Fujiyama A."/>
            <person name="Inagaki F."/>
            <person name="Takami H."/>
        </authorList>
    </citation>
    <scope>NUCLEOTIDE SEQUENCE</scope>
    <source>
        <strain evidence="1">Expedition CK06-06</strain>
    </source>
</reference>
<accession>X1U653</accession>